<evidence type="ECO:0000313" key="4">
    <source>
        <dbReference type="EMBL" id="GMI11368.1"/>
    </source>
</evidence>
<protein>
    <submittedName>
        <fullName evidence="4">Uncharacterized protein</fullName>
    </submittedName>
</protein>
<dbReference type="Gene3D" id="1.25.40.10">
    <property type="entry name" value="Tetratricopeptide repeat domain"/>
    <property type="match status" value="3"/>
</dbReference>
<dbReference type="PANTHER" id="PTHR11102:SF147">
    <property type="entry name" value="SEL1L ADAPTOR SUBUNIT OF ERAD E3 UBIQUITIN LIGASE"/>
    <property type="match status" value="1"/>
</dbReference>
<dbReference type="Proteomes" id="UP001165082">
    <property type="component" value="Unassembled WGS sequence"/>
</dbReference>
<keyword evidence="5" id="KW-1185">Reference proteome</keyword>
<dbReference type="PANTHER" id="PTHR11102">
    <property type="entry name" value="SEL-1-LIKE PROTEIN"/>
    <property type="match status" value="1"/>
</dbReference>
<keyword evidence="3" id="KW-1133">Transmembrane helix</keyword>
<dbReference type="SUPFAM" id="SSF81901">
    <property type="entry name" value="HCP-like"/>
    <property type="match status" value="3"/>
</dbReference>
<sequence>EGSDGAEVQAVPLGHSEDRGVVVKSWEESSEPTGDSTMSLSCDSNGGPACTIAMKSVLIEELQDDTPYTHVLVLTFNADVDLDKAEANIVGREQVLSLFTFNPPPTPLDDVGAEPVWKSRDVLHLPIKGSIVEAAFDGTLSITLSLPPPPPSKSKFIDVASTLSLRISEPGRYFLRLISSESSDFTATTEPFNIIDCDESGSAPSELIWPSSASSSSTQEHLAATIQTPSPPLFRVPSKISLPGNRPFVIPSSKIPTSSSPITLSFWVWFGEPGDGQGAHRTLFYKGDPEAKTQDRTPSAFFAPVSAQHDTLVPLDHPRGQESEATSPPPNPLLLQLSTVNEGEAGSESKRGIVAGRFNHLAFTIADGTYSLYIDGDLDSKLHFDGPVLHNDHGMMLGHAPGMDGPRMVVSDLKVWGAELPPDEIKKIRNREASRHSSLGAFDTVSSMNALNPSRHAQRRLASPPPGVPQKHIQSTHVSALTALSALREGDCGGDVRERLALLEEAANCGGAKAALMAAEIYLYGTERENLLRKDSSSSPCATLGLADRDVRKAMKYLELASAGGDVEAMYRMSLLLSSGVGIGGVDKIGGMERLGAAGNVAETDREVGGWRGQGEEGEDFGITIMQPPLSTPLATREAISSLALDLLHLAAGDGHVNAALILAHRYSKGYGVKKDDEAAAYYLRISSDAASEYYHRPGNQPMHEYHRLRVGHEADLVKGEQGEDDEQLQYTILMAEKGDVVAMANYASMLYWGVRGFERDHVKALDFWNRAAELGNVNALCGAASMYVRGEGMDEPDIKKAVEYYEKAAEMGSATAMNGLGYAYFLGQGGMEEDKEKAFGYFLQAAELEQDADSLTNAAHCYSNGHGVEKDEYKAAVLYDKAATMFGNFAAAVEMGRRFHEGGRGVVRDPSQSINYLMSASRAGDTGELVRKGFDLYMEGDYDAAFKVYVEAAELGYEVGANNAAYLLDVGKASISSGGEVGGEVDAEGEGEEEGEGEGRGRGLIAHNTASAEPRDDLLNKAASLRFHWMASEENNAESFAAIGDSFYYGIAKDGSSDVDLDKAFWWYSKAGREGSVKGAYYTAWMQEYYKGDLEAAGRQYERVLRMITVEEGGMELMLLVKFNMWRVKHKMGWAWKAYESARGALFGRGGEGGVGGGFREGLPKLPIERGGEERGGGGKGRGEGGGDEGGDAGEKKDWITVLSSAITKARFLFKGLFLKHRGTVFGLNQSENLGNDILWGNVCIAACVVLLAVNLFRLALMAMGGGGGGVGVRQG</sequence>
<dbReference type="Pfam" id="PF08238">
    <property type="entry name" value="Sel1"/>
    <property type="match status" value="8"/>
</dbReference>
<dbReference type="OrthoDB" id="188553at2759"/>
<comment type="caution">
    <text evidence="4">The sequence shown here is derived from an EMBL/GenBank/DDBJ whole genome shotgun (WGS) entry which is preliminary data.</text>
</comment>
<accession>A0A9W7FFQ6</accession>
<dbReference type="InterPro" id="IPR050767">
    <property type="entry name" value="Sel1_AlgK"/>
</dbReference>
<dbReference type="Gene3D" id="2.60.120.200">
    <property type="match status" value="1"/>
</dbReference>
<keyword evidence="3" id="KW-0472">Membrane</keyword>
<evidence type="ECO:0000256" key="2">
    <source>
        <dbReference type="SAM" id="MobiDB-lite"/>
    </source>
</evidence>
<feature type="non-terminal residue" evidence="4">
    <location>
        <position position="1"/>
    </location>
</feature>
<evidence type="ECO:0000313" key="5">
    <source>
        <dbReference type="Proteomes" id="UP001165082"/>
    </source>
</evidence>
<gene>
    <name evidence="4" type="ORF">TrRE_jg7963</name>
</gene>
<dbReference type="InterPro" id="IPR013320">
    <property type="entry name" value="ConA-like_dom_sf"/>
</dbReference>
<evidence type="ECO:0000256" key="1">
    <source>
        <dbReference type="ARBA" id="ARBA00038101"/>
    </source>
</evidence>
<dbReference type="SUPFAM" id="SSF49899">
    <property type="entry name" value="Concanavalin A-like lectins/glucanases"/>
    <property type="match status" value="1"/>
</dbReference>
<reference evidence="4" key="1">
    <citation type="submission" date="2022-07" db="EMBL/GenBank/DDBJ databases">
        <title>Genome analysis of Parmales, a sister group of diatoms, reveals the evolutionary specialization of diatoms from phago-mixotrophs to photoautotrophs.</title>
        <authorList>
            <person name="Ban H."/>
            <person name="Sato S."/>
            <person name="Yoshikawa S."/>
            <person name="Kazumasa Y."/>
            <person name="Nakamura Y."/>
            <person name="Ichinomiya M."/>
            <person name="Saitoh K."/>
            <person name="Sato N."/>
            <person name="Blanc-Mathieu R."/>
            <person name="Endo H."/>
            <person name="Kuwata A."/>
            <person name="Ogata H."/>
        </authorList>
    </citation>
    <scope>NUCLEOTIDE SEQUENCE</scope>
</reference>
<name>A0A9W7FFQ6_9STRA</name>
<dbReference type="GO" id="GO:0036503">
    <property type="term" value="P:ERAD pathway"/>
    <property type="evidence" value="ECO:0007669"/>
    <property type="project" value="TreeGrafter"/>
</dbReference>
<dbReference type="SMART" id="SM00671">
    <property type="entry name" value="SEL1"/>
    <property type="match status" value="8"/>
</dbReference>
<feature type="transmembrane region" description="Helical" evidence="3">
    <location>
        <begin position="1239"/>
        <end position="1258"/>
    </location>
</feature>
<proteinExistence type="inferred from homology"/>
<comment type="similarity">
    <text evidence="1">Belongs to the sel-1 family.</text>
</comment>
<feature type="region of interest" description="Disordered" evidence="2">
    <location>
        <begin position="979"/>
        <end position="1003"/>
    </location>
</feature>
<dbReference type="Pfam" id="PF13385">
    <property type="entry name" value="Laminin_G_3"/>
    <property type="match status" value="1"/>
</dbReference>
<dbReference type="GO" id="GO:0005789">
    <property type="term" value="C:endoplasmic reticulum membrane"/>
    <property type="evidence" value="ECO:0007669"/>
    <property type="project" value="TreeGrafter"/>
</dbReference>
<evidence type="ECO:0000256" key="3">
    <source>
        <dbReference type="SAM" id="Phobius"/>
    </source>
</evidence>
<keyword evidence="3" id="KW-0812">Transmembrane</keyword>
<feature type="region of interest" description="Disordered" evidence="2">
    <location>
        <begin position="1166"/>
        <end position="1194"/>
    </location>
</feature>
<feature type="compositionally biased region" description="Basic and acidic residues" evidence="2">
    <location>
        <begin position="1168"/>
        <end position="1186"/>
    </location>
</feature>
<dbReference type="AlphaFoldDB" id="A0A9W7FFQ6"/>
<dbReference type="InterPro" id="IPR006597">
    <property type="entry name" value="Sel1-like"/>
</dbReference>
<dbReference type="EMBL" id="BRXZ01000420">
    <property type="protein sequence ID" value="GMI11368.1"/>
    <property type="molecule type" value="Genomic_DNA"/>
</dbReference>
<feature type="compositionally biased region" description="Acidic residues" evidence="2">
    <location>
        <begin position="984"/>
        <end position="997"/>
    </location>
</feature>
<organism evidence="4 5">
    <name type="scientific">Triparma retinervis</name>
    <dbReference type="NCBI Taxonomy" id="2557542"/>
    <lineage>
        <taxon>Eukaryota</taxon>
        <taxon>Sar</taxon>
        <taxon>Stramenopiles</taxon>
        <taxon>Ochrophyta</taxon>
        <taxon>Bolidophyceae</taxon>
        <taxon>Parmales</taxon>
        <taxon>Triparmaceae</taxon>
        <taxon>Triparma</taxon>
    </lineage>
</organism>
<dbReference type="InterPro" id="IPR011990">
    <property type="entry name" value="TPR-like_helical_dom_sf"/>
</dbReference>